<dbReference type="STRING" id="283786.SAMN04487990_1124"/>
<gene>
    <name evidence="2" type="ORF">SAMN04487990_1124</name>
</gene>
<evidence type="ECO:0000313" key="3">
    <source>
        <dbReference type="Proteomes" id="UP000198846"/>
    </source>
</evidence>
<feature type="domain" description="DUF6575" evidence="1">
    <location>
        <begin position="17"/>
        <end position="187"/>
    </location>
</feature>
<evidence type="ECO:0000259" key="1">
    <source>
        <dbReference type="Pfam" id="PF20215"/>
    </source>
</evidence>
<dbReference type="InterPro" id="IPR046482">
    <property type="entry name" value="DUF6575"/>
</dbReference>
<dbReference type="EMBL" id="FNQK01000012">
    <property type="protein sequence ID" value="SEA39019.1"/>
    <property type="molecule type" value="Genomic_DNA"/>
</dbReference>
<dbReference type="OrthoDB" id="1077479at2"/>
<sequence>MEQVKETLIPKNSLPKMIKIKDLIYFDGPLLSHFETIYNENFLFYWVDTNQDFNRWLIFRTSEELLDKYLEKKKSLLELMTDENIGNFYKVDIDNDLNYNNLSIIEFKDIPESYLPEKNSFYKFQSINSDDELKYISEKQNVGVLQAYYNESSKIGKGTIELEILAESLNDFSKINKGIRKAFIVKERSNFNKTKSKNSQNKFDEQAVLQASSFHYFGNTSRSFGALFKPASQQSNFPSLISVEDRYVEFLVKFFQSSSDKNEFTAYIKDVDKTVIDSYKKLLGIIKKSKIQFNLNYQNSTSNFNTSKKISYSLAGDILNNINDLVYDNSRDVYLTGRFTALNLKTGHYTFESVSEEQKLIEISTGYLDSDRREMSWKIKWEKLYNVVITRKEEKKTGHKKIKEIDTLVSFCEIEGLTFNEQE</sequence>
<dbReference type="Pfam" id="PF20215">
    <property type="entry name" value="DUF6575"/>
    <property type="match status" value="1"/>
</dbReference>
<reference evidence="2 3" key="1">
    <citation type="submission" date="2016-10" db="EMBL/GenBank/DDBJ databases">
        <authorList>
            <person name="de Groot N.N."/>
        </authorList>
    </citation>
    <scope>NUCLEOTIDE SEQUENCE [LARGE SCALE GENOMIC DNA]</scope>
    <source>
        <strain evidence="2 3">DSM 23842</strain>
    </source>
</reference>
<proteinExistence type="predicted"/>
<keyword evidence="3" id="KW-1185">Reference proteome</keyword>
<dbReference type="Proteomes" id="UP000198846">
    <property type="component" value="Unassembled WGS sequence"/>
</dbReference>
<protein>
    <recommendedName>
        <fullName evidence="1">DUF6575 domain-containing protein</fullName>
    </recommendedName>
</protein>
<dbReference type="RefSeq" id="WP_092134578.1">
    <property type="nucleotide sequence ID" value="NZ_FNQK01000012.1"/>
</dbReference>
<evidence type="ECO:0000313" key="2">
    <source>
        <dbReference type="EMBL" id="SEA39019.1"/>
    </source>
</evidence>
<accession>A0A1H4ASZ9</accession>
<name>A0A1H4ASZ9_BIZPA</name>
<dbReference type="AlphaFoldDB" id="A0A1H4ASZ9"/>
<organism evidence="2 3">
    <name type="scientific">Bizionia paragorgiae</name>
    <dbReference type="NCBI Taxonomy" id="283786"/>
    <lineage>
        <taxon>Bacteria</taxon>
        <taxon>Pseudomonadati</taxon>
        <taxon>Bacteroidota</taxon>
        <taxon>Flavobacteriia</taxon>
        <taxon>Flavobacteriales</taxon>
        <taxon>Flavobacteriaceae</taxon>
        <taxon>Bizionia</taxon>
    </lineage>
</organism>